<evidence type="ECO:0000256" key="6">
    <source>
        <dbReference type="ARBA" id="ARBA00023242"/>
    </source>
</evidence>
<evidence type="ECO:0000256" key="5">
    <source>
        <dbReference type="ARBA" id="ARBA00023163"/>
    </source>
</evidence>
<proteinExistence type="inferred from homology"/>
<organism evidence="9 10">
    <name type="scientific">Basidiobolus ranarum</name>
    <dbReference type="NCBI Taxonomy" id="34480"/>
    <lineage>
        <taxon>Eukaryota</taxon>
        <taxon>Fungi</taxon>
        <taxon>Fungi incertae sedis</taxon>
        <taxon>Zoopagomycota</taxon>
        <taxon>Entomophthoromycotina</taxon>
        <taxon>Basidiobolomycetes</taxon>
        <taxon>Basidiobolales</taxon>
        <taxon>Basidiobolaceae</taxon>
        <taxon>Basidiobolus</taxon>
    </lineage>
</organism>
<feature type="domain" description="Transcriptional coactivator p15 (PC4) C-terminal" evidence="8">
    <location>
        <begin position="56"/>
        <end position="107"/>
    </location>
</feature>
<name>A0ABR2WSN4_9FUNG</name>
<feature type="region of interest" description="Disordered" evidence="7">
    <location>
        <begin position="1"/>
        <end position="51"/>
    </location>
</feature>
<dbReference type="Proteomes" id="UP001479436">
    <property type="component" value="Unassembled WGS sequence"/>
</dbReference>
<dbReference type="InterPro" id="IPR003173">
    <property type="entry name" value="PC4_C"/>
</dbReference>
<sequence>MSKRKVHTEESDDQDAEYKEELDLDSGDEEVAKGANKKAKVPAGNSKVNDDGEQYFELSSKKRMSVRKWKNMVLVDFREFYTDSNGVVRPTKKGITLSLDQWKKLKELANEVDDAIDQL</sequence>
<dbReference type="InterPro" id="IPR009044">
    <property type="entry name" value="ssDNA-bd_transcriptional_reg"/>
</dbReference>
<keyword evidence="10" id="KW-1185">Reference proteome</keyword>
<evidence type="ECO:0000256" key="2">
    <source>
        <dbReference type="ARBA" id="ARBA00009001"/>
    </source>
</evidence>
<protein>
    <recommendedName>
        <fullName evidence="8">Transcriptional coactivator p15 (PC4) C-terminal domain-containing protein</fullName>
    </recommendedName>
</protein>
<evidence type="ECO:0000256" key="7">
    <source>
        <dbReference type="SAM" id="MobiDB-lite"/>
    </source>
</evidence>
<keyword evidence="3" id="KW-0805">Transcription regulation</keyword>
<evidence type="ECO:0000313" key="10">
    <source>
        <dbReference type="Proteomes" id="UP001479436"/>
    </source>
</evidence>
<evidence type="ECO:0000256" key="1">
    <source>
        <dbReference type="ARBA" id="ARBA00004123"/>
    </source>
</evidence>
<dbReference type="InterPro" id="IPR045125">
    <property type="entry name" value="Sub1/Tcp4-like"/>
</dbReference>
<comment type="caution">
    <text evidence="9">The sequence shown here is derived from an EMBL/GenBank/DDBJ whole genome shotgun (WGS) entry which is preliminary data.</text>
</comment>
<evidence type="ECO:0000259" key="8">
    <source>
        <dbReference type="Pfam" id="PF02229"/>
    </source>
</evidence>
<evidence type="ECO:0000256" key="4">
    <source>
        <dbReference type="ARBA" id="ARBA00023125"/>
    </source>
</evidence>
<evidence type="ECO:0000313" key="9">
    <source>
        <dbReference type="EMBL" id="KAK9764539.1"/>
    </source>
</evidence>
<dbReference type="SUPFAM" id="SSF54447">
    <property type="entry name" value="ssDNA-binding transcriptional regulator domain"/>
    <property type="match status" value="1"/>
</dbReference>
<evidence type="ECO:0000256" key="3">
    <source>
        <dbReference type="ARBA" id="ARBA00023015"/>
    </source>
</evidence>
<gene>
    <name evidence="9" type="ORF">K7432_007871</name>
</gene>
<keyword evidence="5" id="KW-0804">Transcription</keyword>
<dbReference type="EMBL" id="JASJQH010000409">
    <property type="protein sequence ID" value="KAK9764539.1"/>
    <property type="molecule type" value="Genomic_DNA"/>
</dbReference>
<accession>A0ABR2WSN4</accession>
<dbReference type="Pfam" id="PF02229">
    <property type="entry name" value="PC4"/>
    <property type="match status" value="1"/>
</dbReference>
<keyword evidence="4" id="KW-0238">DNA-binding</keyword>
<keyword evidence="6" id="KW-0539">Nucleus</keyword>
<comment type="subcellular location">
    <subcellularLocation>
        <location evidence="1">Nucleus</location>
    </subcellularLocation>
</comment>
<comment type="similarity">
    <text evidence="2">Belongs to the transcriptional coactivator PC4 family.</text>
</comment>
<dbReference type="PANTHER" id="PTHR13215">
    <property type="entry name" value="RNA POLYMERASE II TRANSCRIPTIONAL COACTIVATOR"/>
    <property type="match status" value="1"/>
</dbReference>
<reference evidence="9 10" key="1">
    <citation type="submission" date="2023-04" db="EMBL/GenBank/DDBJ databases">
        <title>Genome of Basidiobolus ranarum AG-B5.</title>
        <authorList>
            <person name="Stajich J.E."/>
            <person name="Carter-House D."/>
            <person name="Gryganskyi A."/>
        </authorList>
    </citation>
    <scope>NUCLEOTIDE SEQUENCE [LARGE SCALE GENOMIC DNA]</scope>
    <source>
        <strain evidence="9 10">AG-B5</strain>
    </source>
</reference>
<dbReference type="Gene3D" id="2.30.31.10">
    <property type="entry name" value="Transcriptional Coactivator Pc4, Chain A"/>
    <property type="match status" value="1"/>
</dbReference>